<dbReference type="OrthoDB" id="9810066at2"/>
<gene>
    <name evidence="3" type="ORF">NITHO_360010</name>
</gene>
<feature type="domain" description="Phosphoribosyltransferase" evidence="2">
    <location>
        <begin position="11"/>
        <end position="167"/>
    </location>
</feature>
<organism evidence="3 4">
    <name type="scientific">Nitrolancea hollandica Lb</name>
    <dbReference type="NCBI Taxonomy" id="1129897"/>
    <lineage>
        <taxon>Bacteria</taxon>
        <taxon>Pseudomonadati</taxon>
        <taxon>Thermomicrobiota</taxon>
        <taxon>Thermomicrobia</taxon>
        <taxon>Sphaerobacterales</taxon>
        <taxon>Sphaerobacterineae</taxon>
        <taxon>Sphaerobacteraceae</taxon>
        <taxon>Nitrolancea</taxon>
    </lineage>
</organism>
<dbReference type="Pfam" id="PF00156">
    <property type="entry name" value="Pribosyltran"/>
    <property type="match status" value="1"/>
</dbReference>
<protein>
    <submittedName>
        <fullName evidence="3">Putative Phosphoribosyltransferase</fullName>
    </submittedName>
</protein>
<dbReference type="Proteomes" id="UP000004221">
    <property type="component" value="Unassembled WGS sequence"/>
</dbReference>
<keyword evidence="3" id="KW-0328">Glycosyltransferase</keyword>
<evidence type="ECO:0000256" key="1">
    <source>
        <dbReference type="SAM" id="MobiDB-lite"/>
    </source>
</evidence>
<dbReference type="Gene3D" id="3.30.1310.20">
    <property type="entry name" value="PRTase-like"/>
    <property type="match status" value="1"/>
</dbReference>
<evidence type="ECO:0000313" key="3">
    <source>
        <dbReference type="EMBL" id="CCF84579.1"/>
    </source>
</evidence>
<evidence type="ECO:0000313" key="4">
    <source>
        <dbReference type="Proteomes" id="UP000004221"/>
    </source>
</evidence>
<dbReference type="AlphaFoldDB" id="I4EIR7"/>
<proteinExistence type="predicted"/>
<reference evidence="3 4" key="1">
    <citation type="journal article" date="2012" name="ISME J.">
        <title>Nitrification expanded: discovery, physiology and genomics of a nitrite-oxidizing bacterium from the phylum Chloroflexi.</title>
        <authorList>
            <person name="Sorokin D.Y."/>
            <person name="Lucker S."/>
            <person name="Vejmelkova D."/>
            <person name="Kostrikina N.A."/>
            <person name="Kleerebezem R."/>
            <person name="Rijpstra W.I."/>
            <person name="Damste J.S."/>
            <person name="Le Paslier D."/>
            <person name="Muyzer G."/>
            <person name="Wagner M."/>
            <person name="van Loosdrecht M.C."/>
            <person name="Daims H."/>
        </authorList>
    </citation>
    <scope>NUCLEOTIDE SEQUENCE [LARGE SCALE GENOMIC DNA]</scope>
    <source>
        <strain evidence="4">none</strain>
    </source>
</reference>
<keyword evidence="3" id="KW-0808">Transferase</keyword>
<feature type="region of interest" description="Disordered" evidence="1">
    <location>
        <begin position="214"/>
        <end position="240"/>
    </location>
</feature>
<dbReference type="Gene3D" id="3.40.50.2020">
    <property type="match status" value="1"/>
</dbReference>
<comment type="caution">
    <text evidence="3">The sequence shown here is derived from an EMBL/GenBank/DDBJ whole genome shotgun (WGS) entry which is preliminary data.</text>
</comment>
<dbReference type="RefSeq" id="WP_008478827.1">
    <property type="nucleotide sequence ID" value="NZ_CAGS01000290.1"/>
</dbReference>
<name>I4EIR7_9BACT</name>
<dbReference type="SUPFAM" id="SSF53271">
    <property type="entry name" value="PRTase-like"/>
    <property type="match status" value="1"/>
</dbReference>
<evidence type="ECO:0000259" key="2">
    <source>
        <dbReference type="Pfam" id="PF00156"/>
    </source>
</evidence>
<dbReference type="InterPro" id="IPR000836">
    <property type="entry name" value="PRTase_dom"/>
</dbReference>
<keyword evidence="4" id="KW-1185">Reference proteome</keyword>
<dbReference type="CDD" id="cd06223">
    <property type="entry name" value="PRTases_typeI"/>
    <property type="match status" value="1"/>
</dbReference>
<dbReference type="EMBL" id="CAGS01000290">
    <property type="protein sequence ID" value="CCF84579.1"/>
    <property type="molecule type" value="Genomic_DNA"/>
</dbReference>
<dbReference type="InterPro" id="IPR029057">
    <property type="entry name" value="PRTase-like"/>
</dbReference>
<accession>I4EIR7</accession>
<sequence>MALRFRDRAEAGRLLAAKLGQYANRPDVLVLALPRGGVPVGYEVAKGLNAPLDVFLVRKLGVPGHEELAMGAIASGGVLVLNDDVVFALRIPQQLIDLVAQREQQELERREQAYRGDRPQPDVHGKIIILVDDGLATGSTMRAAIRALRQREPAKIVVAVPAASPDTCEAFRGEVDDIVCALTPEPFYAVGLWYEDFSQTTDQEVRDLLEQSMHEGSQAVHEAVNWPSGTQPEETETWPS</sequence>
<dbReference type="GO" id="GO:0016757">
    <property type="term" value="F:glycosyltransferase activity"/>
    <property type="evidence" value="ECO:0007669"/>
    <property type="project" value="UniProtKB-KW"/>
</dbReference>